<dbReference type="EMBL" id="CP039631">
    <property type="protein sequence ID" value="QCG66840.1"/>
    <property type="molecule type" value="Genomic_DNA"/>
</dbReference>
<dbReference type="AlphaFoldDB" id="A0A4P7Y8J0"/>
<evidence type="ECO:0000313" key="1">
    <source>
        <dbReference type="EMBL" id="QCG66840.1"/>
    </source>
</evidence>
<name>A0A4P7Y8J0_PSEVE</name>
<protein>
    <recommendedName>
        <fullName evidence="3">Peptidase</fullName>
    </recommendedName>
</protein>
<sequence>MPLTKPNQQLRRDLKEAAALLKWSGVDLMQAAVRLSEAGQEDEAKELMILALSYQAMEDTLAGYADEVKAGQINRSKPL</sequence>
<evidence type="ECO:0000313" key="2">
    <source>
        <dbReference type="Proteomes" id="UP000298274"/>
    </source>
</evidence>
<evidence type="ECO:0008006" key="3">
    <source>
        <dbReference type="Google" id="ProtNLM"/>
    </source>
</evidence>
<gene>
    <name evidence="1" type="ORF">E4167_19630</name>
</gene>
<reference evidence="2" key="1">
    <citation type="submission" date="2019-04" db="EMBL/GenBank/DDBJ databases">
        <title>Complete genome sequence of Pseudomonas veronii strain PVy, a versatile degrader capable of using multiple contaminants as sole carbon sources.</title>
        <authorList>
            <person name="Lopez-Echartea E."/>
            <person name="Ridl J."/>
            <person name="Pajer P."/>
            <person name="Strejcek M."/>
            <person name="Suman J."/>
            <person name="Uhlik O."/>
        </authorList>
    </citation>
    <scope>NUCLEOTIDE SEQUENCE [LARGE SCALE GENOMIC DNA]</scope>
    <source>
        <strain evidence="2">Pvy</strain>
    </source>
</reference>
<proteinExistence type="predicted"/>
<dbReference type="Proteomes" id="UP000298274">
    <property type="component" value="Chromosome"/>
</dbReference>
<organism evidence="1 2">
    <name type="scientific">Pseudomonas veronii</name>
    <dbReference type="NCBI Taxonomy" id="76761"/>
    <lineage>
        <taxon>Bacteria</taxon>
        <taxon>Pseudomonadati</taxon>
        <taxon>Pseudomonadota</taxon>
        <taxon>Gammaproteobacteria</taxon>
        <taxon>Pseudomonadales</taxon>
        <taxon>Pseudomonadaceae</taxon>
        <taxon>Pseudomonas</taxon>
    </lineage>
</organism>
<accession>A0A4P7Y8J0</accession>
<dbReference type="RefSeq" id="WP_046485574.1">
    <property type="nucleotide sequence ID" value="NZ_CP039631.3"/>
</dbReference>